<protein>
    <submittedName>
        <fullName evidence="3">Short chain dehydrogenase</fullName>
    </submittedName>
</protein>
<dbReference type="EMBL" id="UAVU01000011">
    <property type="protein sequence ID" value="SQC93830.1"/>
    <property type="molecule type" value="Genomic_DNA"/>
</dbReference>
<dbReference type="Gene3D" id="3.40.50.720">
    <property type="entry name" value="NAD(P)-binding Rossmann-like Domain"/>
    <property type="match status" value="1"/>
</dbReference>
<evidence type="ECO:0000256" key="1">
    <source>
        <dbReference type="ARBA" id="ARBA00006484"/>
    </source>
</evidence>
<comment type="similarity">
    <text evidence="1">Belongs to the short-chain dehydrogenases/reductases (SDR) family.</text>
</comment>
<evidence type="ECO:0000256" key="2">
    <source>
        <dbReference type="ARBA" id="ARBA00023002"/>
    </source>
</evidence>
<dbReference type="STRING" id="158822.LH23_17305"/>
<dbReference type="Pfam" id="PF13561">
    <property type="entry name" value="adh_short_C2"/>
    <property type="match status" value="1"/>
</dbReference>
<keyword evidence="2" id="KW-0560">Oxidoreductase</keyword>
<gene>
    <name evidence="3" type="ORF">NCTC12120_06945</name>
</gene>
<organism evidence="3 4">
    <name type="scientific">Cedecea neteri</name>
    <dbReference type="NCBI Taxonomy" id="158822"/>
    <lineage>
        <taxon>Bacteria</taxon>
        <taxon>Pseudomonadati</taxon>
        <taxon>Pseudomonadota</taxon>
        <taxon>Gammaproteobacteria</taxon>
        <taxon>Enterobacterales</taxon>
        <taxon>Enterobacteriaceae</taxon>
        <taxon>Cedecea</taxon>
    </lineage>
</organism>
<accession>A0A2X3L201</accession>
<name>A0A2X3L201_9ENTR</name>
<dbReference type="PRINTS" id="PR00081">
    <property type="entry name" value="GDHRDH"/>
</dbReference>
<dbReference type="InterPro" id="IPR002347">
    <property type="entry name" value="SDR_fam"/>
</dbReference>
<sequence length="261" mass="28214">MEVLKWQGFFITGSADGLGQMAAKLLVADGHQVVLHARNKTRAAYAMSMVPGAESAFAADLSSIAETKMLADEVNAFGYFDAIIHNAAVGYQERERQLTVDGLPQVFAVNALAPYILTALIHRPKRLVYLSSSLHRDGDPSLDDLAWEKRRWNGGQAYSDSKLQITLLTFAIARLWPEVRSNCVDPGWVATKMGGAGASDALDLGPSTQVWLAADPTLSSAPTGGYFYHQKPDNAVKAASDPVLQQRFLAACAEYSGVEII</sequence>
<dbReference type="PANTHER" id="PTHR24320">
    <property type="entry name" value="RETINOL DEHYDROGENASE"/>
    <property type="match status" value="1"/>
</dbReference>
<dbReference type="Proteomes" id="UP000251197">
    <property type="component" value="Unassembled WGS sequence"/>
</dbReference>
<dbReference type="SUPFAM" id="SSF51735">
    <property type="entry name" value="NAD(P)-binding Rossmann-fold domains"/>
    <property type="match status" value="1"/>
</dbReference>
<proteinExistence type="inferred from homology"/>
<evidence type="ECO:0000313" key="4">
    <source>
        <dbReference type="Proteomes" id="UP000251197"/>
    </source>
</evidence>
<evidence type="ECO:0000313" key="3">
    <source>
        <dbReference type="EMBL" id="SQC93830.1"/>
    </source>
</evidence>
<dbReference type="InterPro" id="IPR036291">
    <property type="entry name" value="NAD(P)-bd_dom_sf"/>
</dbReference>
<dbReference type="PANTHER" id="PTHR24320:SF274">
    <property type="entry name" value="CHAIN DEHYDROGENASE, PUTATIVE (AFU_ORTHOLOGUE AFUA_4G00440)-RELATED"/>
    <property type="match status" value="1"/>
</dbReference>
<reference evidence="3 4" key="1">
    <citation type="submission" date="2018-06" db="EMBL/GenBank/DDBJ databases">
        <authorList>
            <consortium name="Pathogen Informatics"/>
            <person name="Doyle S."/>
        </authorList>
    </citation>
    <scope>NUCLEOTIDE SEQUENCE [LARGE SCALE GENOMIC DNA]</scope>
    <source>
        <strain evidence="3 4">NCTC12120</strain>
    </source>
</reference>
<dbReference type="GO" id="GO:0016491">
    <property type="term" value="F:oxidoreductase activity"/>
    <property type="evidence" value="ECO:0007669"/>
    <property type="project" value="UniProtKB-KW"/>
</dbReference>
<dbReference type="AlphaFoldDB" id="A0A2X3L201"/>